<evidence type="ECO:0000256" key="2">
    <source>
        <dbReference type="SAM" id="MobiDB-lite"/>
    </source>
</evidence>
<dbReference type="Proteomes" id="UP000332933">
    <property type="component" value="Unassembled WGS sequence"/>
</dbReference>
<evidence type="ECO:0000256" key="1">
    <source>
        <dbReference type="ARBA" id="ARBA00022737"/>
    </source>
</evidence>
<feature type="domain" description="Fibronectin type-III" evidence="3">
    <location>
        <begin position="270"/>
        <end position="374"/>
    </location>
</feature>
<dbReference type="PANTHER" id="PTHR13817">
    <property type="entry name" value="TITIN"/>
    <property type="match status" value="1"/>
</dbReference>
<dbReference type="InterPro" id="IPR003961">
    <property type="entry name" value="FN3_dom"/>
</dbReference>
<dbReference type="PROSITE" id="PS50853">
    <property type="entry name" value="FN3"/>
    <property type="match status" value="6"/>
</dbReference>
<evidence type="ECO:0000313" key="5">
    <source>
        <dbReference type="EMBL" id="VFT85198.1"/>
    </source>
</evidence>
<reference evidence="5 6" key="1">
    <citation type="submission" date="2019-03" db="EMBL/GenBank/DDBJ databases">
        <authorList>
            <person name="Gaulin E."/>
            <person name="Dumas B."/>
        </authorList>
    </citation>
    <scope>NUCLEOTIDE SEQUENCE [LARGE SCALE GENOMIC DNA]</scope>
    <source>
        <strain evidence="5">CBS 568.67</strain>
    </source>
</reference>
<dbReference type="Pfam" id="PF00041">
    <property type="entry name" value="fn3"/>
    <property type="match status" value="3"/>
</dbReference>
<gene>
    <name evidence="5" type="primary">Aste57867_8311</name>
    <name evidence="4" type="ORF">As57867_008279</name>
    <name evidence="5" type="ORF">ASTE57867_8311</name>
</gene>
<feature type="domain" description="Fibronectin type-III" evidence="3">
    <location>
        <begin position="704"/>
        <end position="796"/>
    </location>
</feature>
<dbReference type="InterPro" id="IPR036116">
    <property type="entry name" value="FN3_sf"/>
</dbReference>
<feature type="compositionally biased region" description="Low complexity" evidence="2">
    <location>
        <begin position="683"/>
        <end position="697"/>
    </location>
</feature>
<dbReference type="InterPro" id="IPR013783">
    <property type="entry name" value="Ig-like_fold"/>
</dbReference>
<evidence type="ECO:0000313" key="6">
    <source>
        <dbReference type="Proteomes" id="UP000332933"/>
    </source>
</evidence>
<feature type="domain" description="Fibronectin type-III" evidence="3">
    <location>
        <begin position="15"/>
        <end position="112"/>
    </location>
</feature>
<keyword evidence="6" id="KW-1185">Reference proteome</keyword>
<accession>A0A485KJY9</accession>
<dbReference type="EMBL" id="VJMH01005098">
    <property type="protein sequence ID" value="KAF0701201.1"/>
    <property type="molecule type" value="Genomic_DNA"/>
</dbReference>
<dbReference type="SMART" id="SM00060">
    <property type="entry name" value="FN3"/>
    <property type="match status" value="8"/>
</dbReference>
<feature type="domain" description="Fibronectin type-III" evidence="3">
    <location>
        <begin position="480"/>
        <end position="567"/>
    </location>
</feature>
<dbReference type="Gene3D" id="2.60.40.10">
    <property type="entry name" value="Immunoglobulins"/>
    <property type="match status" value="8"/>
</dbReference>
<dbReference type="OrthoDB" id="76083at2759"/>
<feature type="region of interest" description="Disordered" evidence="2">
    <location>
        <begin position="683"/>
        <end position="706"/>
    </location>
</feature>
<feature type="domain" description="Fibronectin type-III" evidence="3">
    <location>
        <begin position="117"/>
        <end position="215"/>
    </location>
</feature>
<proteinExistence type="predicted"/>
<evidence type="ECO:0000313" key="4">
    <source>
        <dbReference type="EMBL" id="KAF0701201.1"/>
    </source>
</evidence>
<dbReference type="InterPro" id="IPR050964">
    <property type="entry name" value="Striated_Muscle_Regulatory"/>
</dbReference>
<name>A0A485KJY9_9STRA</name>
<dbReference type="SUPFAM" id="SSF49265">
    <property type="entry name" value="Fibronectin type III"/>
    <property type="match status" value="4"/>
</dbReference>
<organism evidence="5 6">
    <name type="scientific">Aphanomyces stellatus</name>
    <dbReference type="NCBI Taxonomy" id="120398"/>
    <lineage>
        <taxon>Eukaryota</taxon>
        <taxon>Sar</taxon>
        <taxon>Stramenopiles</taxon>
        <taxon>Oomycota</taxon>
        <taxon>Saprolegniomycetes</taxon>
        <taxon>Saprolegniales</taxon>
        <taxon>Verrucalvaceae</taxon>
        <taxon>Aphanomyces</taxon>
    </lineage>
</organism>
<protein>
    <submittedName>
        <fullName evidence="5">Aste57867_8311 protein</fullName>
    </submittedName>
</protein>
<keyword evidence="1" id="KW-0677">Repeat</keyword>
<dbReference type="AlphaFoldDB" id="A0A485KJY9"/>
<feature type="domain" description="Fibronectin type-III" evidence="3">
    <location>
        <begin position="800"/>
        <end position="884"/>
    </location>
</feature>
<dbReference type="EMBL" id="CAADRA010005119">
    <property type="protein sequence ID" value="VFT85198.1"/>
    <property type="molecule type" value="Genomic_DNA"/>
</dbReference>
<dbReference type="PANTHER" id="PTHR13817:SF172">
    <property type="entry name" value="IG-LIKE DOMAIN-CONTAINING PROTEIN"/>
    <property type="match status" value="1"/>
</dbReference>
<dbReference type="CDD" id="cd00063">
    <property type="entry name" value="FN3"/>
    <property type="match status" value="5"/>
</dbReference>
<evidence type="ECO:0000259" key="3">
    <source>
        <dbReference type="PROSITE" id="PS50853"/>
    </source>
</evidence>
<reference evidence="4" key="2">
    <citation type="submission" date="2019-06" db="EMBL/GenBank/DDBJ databases">
        <title>Genomics analysis of Aphanomyces spp. identifies a new class of oomycete effector associated with host adaptation.</title>
        <authorList>
            <person name="Gaulin E."/>
        </authorList>
    </citation>
    <scope>NUCLEOTIDE SEQUENCE</scope>
    <source>
        <strain evidence="4">CBS 578.67</strain>
    </source>
</reference>
<sequence length="884" mass="93696">MNFTAITTSPTLPGPITNVHENSATGGFLQFNITPPIDSGGCPLTNYTMYVYDISSNQFMVIGSSDLKIPSLYTVYLPYSNTRYIFQVEVRTQNIVGWSNRTSNFTFSTTAATLPGPPRSILSQEQTGGAVALRWLPPLDSGGVNIIGYKVYFRKTGDPSPFMLYRIATTNSVIVGPLYQKTAYDFIIVAINQLGVQMLPGLAINTSSYSIIEMENALWIPSALQAASKEIALLTTYYGSSIQSSQMFALGNTSEIATFVTTAVTLPSSPPVPLQMNYSSGSLLKLHALSPIDTGGAPVTGFRVFVQGIEVFEFFTLENIAQTDLLLESVVLIPGFAPSTWYNVSVMAINVKSVCEASSAGNMSPYGQFKTNVPSVPAPMASLTDAESTGGGMSLVWSAPFDRGVSMNDTLYYALYMSKINTNSWILLKNDTQTTYWVMGLDSETSYNFGVDVASSVGSAGIENMIVMTFKTSGISVPGPPAPPTFMNHTGGSITFNWNPPLDNGGEIVTSYIVEVQGFDQTQETANTWLTYAGLLAATSYNVRVSAVNIMGVGSPSMYAQFSTDIPSPAQPPSAPTIVSQSGGAVTLTFTPPVDTGGVPLSDLSYAIYANNVLVAQISQADLVALTAASSSSRQLTSLNLGIREMKLSETGRRLDSQAGVVVGNLNPSTQYTFQITTISSTGGMSAGSTQQSGSTSLPTKPGAPDPPLLVKSTGGLLSFSWSPVKDDGGTSILNYILQVTNIDTMRVASCEGLIFQCTLSALDSSSNFIANLQAVNVIGASDVSTAISVATTSDSPPSPPTRLVLVDLEPTTAYIEWVAPMDSGGNSLTNYVVELSTGGGTLFDQQVSPPSDPSARISTTINGLTPQTQYSVAVVCSHFCHKH</sequence>